<dbReference type="InParanoid" id="A0A1D2VJZ5"/>
<keyword evidence="4" id="KW-1185">Reference proteome</keyword>
<evidence type="ECO:0008006" key="5">
    <source>
        <dbReference type="Google" id="ProtNLM"/>
    </source>
</evidence>
<accession>A0A1D2VJZ5</accession>
<organism evidence="3 4">
    <name type="scientific">Ascoidea rubescens DSM 1968</name>
    <dbReference type="NCBI Taxonomy" id="1344418"/>
    <lineage>
        <taxon>Eukaryota</taxon>
        <taxon>Fungi</taxon>
        <taxon>Dikarya</taxon>
        <taxon>Ascomycota</taxon>
        <taxon>Saccharomycotina</taxon>
        <taxon>Saccharomycetes</taxon>
        <taxon>Ascoideaceae</taxon>
        <taxon>Ascoidea</taxon>
    </lineage>
</organism>
<name>A0A1D2VJZ5_9ASCO</name>
<keyword evidence="1" id="KW-0472">Membrane</keyword>
<feature type="signal peptide" evidence="2">
    <location>
        <begin position="1"/>
        <end position="20"/>
    </location>
</feature>
<feature type="chain" id="PRO_5008910531" description="Transmembrane protein" evidence="2">
    <location>
        <begin position="21"/>
        <end position="201"/>
    </location>
</feature>
<keyword evidence="1" id="KW-0812">Transmembrane</keyword>
<dbReference type="GeneID" id="30965331"/>
<keyword evidence="1" id="KW-1133">Transmembrane helix</keyword>
<sequence length="201" mass="22637">MGLFAAITALWIWIWASAAASESSKENKGGTNDSVEDRVFTIMLGCIIAPFALIGIIFIIWFVLGIIAGIIMGLGFGVYNLSLLVIKGISQFITWIKPISGNIIQKIKQKRQQQIENNIHNGNSSYDLTNFFKKKSKQPNDINNNNNDDNNDNNWFNFGKFFGQKSNKEENSWIAMDLESLPKYEEINCSSPQLNNSNSFK</sequence>
<gene>
    <name evidence="3" type="ORF">ASCRUDRAFT_69662</name>
</gene>
<proteinExistence type="predicted"/>
<evidence type="ECO:0000256" key="1">
    <source>
        <dbReference type="SAM" id="Phobius"/>
    </source>
</evidence>
<reference evidence="4" key="1">
    <citation type="submission" date="2016-05" db="EMBL/GenBank/DDBJ databases">
        <title>Comparative genomics of biotechnologically important yeasts.</title>
        <authorList>
            <consortium name="DOE Joint Genome Institute"/>
            <person name="Riley R."/>
            <person name="Haridas S."/>
            <person name="Wolfe K.H."/>
            <person name="Lopes M.R."/>
            <person name="Hittinger C.T."/>
            <person name="Goker M."/>
            <person name="Salamov A."/>
            <person name="Wisecaver J."/>
            <person name="Long T.M."/>
            <person name="Aerts A.L."/>
            <person name="Barry K."/>
            <person name="Choi C."/>
            <person name="Clum A."/>
            <person name="Coughlan A.Y."/>
            <person name="Deshpande S."/>
            <person name="Douglass A.P."/>
            <person name="Hanson S.J."/>
            <person name="Klenk H.-P."/>
            <person name="Labutti K."/>
            <person name="Lapidus A."/>
            <person name="Lindquist E."/>
            <person name="Lipzen A."/>
            <person name="Meier-Kolthoff J.P."/>
            <person name="Ohm R.A."/>
            <person name="Otillar R.P."/>
            <person name="Pangilinan J."/>
            <person name="Peng Y."/>
            <person name="Rokas A."/>
            <person name="Rosa C.A."/>
            <person name="Scheuner C."/>
            <person name="Sibirny A.A."/>
            <person name="Slot J.C."/>
            <person name="Stielow J.B."/>
            <person name="Sun H."/>
            <person name="Kurtzman C.P."/>
            <person name="Blackwell M."/>
            <person name="Grigoriev I.V."/>
            <person name="Jeffries T.W."/>
        </authorList>
    </citation>
    <scope>NUCLEOTIDE SEQUENCE [LARGE SCALE GENOMIC DNA]</scope>
    <source>
        <strain evidence="4">DSM 1968</strain>
    </source>
</reference>
<protein>
    <recommendedName>
        <fullName evidence="5">Transmembrane protein</fullName>
    </recommendedName>
</protein>
<dbReference type="AlphaFoldDB" id="A0A1D2VJZ5"/>
<feature type="transmembrane region" description="Helical" evidence="1">
    <location>
        <begin position="42"/>
        <end position="64"/>
    </location>
</feature>
<dbReference type="EMBL" id="KV454478">
    <property type="protein sequence ID" value="ODV61951.1"/>
    <property type="molecule type" value="Genomic_DNA"/>
</dbReference>
<evidence type="ECO:0000313" key="4">
    <source>
        <dbReference type="Proteomes" id="UP000095038"/>
    </source>
</evidence>
<evidence type="ECO:0000256" key="2">
    <source>
        <dbReference type="SAM" id="SignalP"/>
    </source>
</evidence>
<evidence type="ECO:0000313" key="3">
    <source>
        <dbReference type="EMBL" id="ODV61951.1"/>
    </source>
</evidence>
<dbReference type="Proteomes" id="UP000095038">
    <property type="component" value="Unassembled WGS sequence"/>
</dbReference>
<dbReference type="RefSeq" id="XP_020048258.1">
    <property type="nucleotide sequence ID" value="XM_020191695.1"/>
</dbReference>
<keyword evidence="2" id="KW-0732">Signal</keyword>